<comment type="caution">
    <text evidence="2">The sequence shown here is derived from an EMBL/GenBank/DDBJ whole genome shotgun (WGS) entry which is preliminary data.</text>
</comment>
<proteinExistence type="predicted"/>
<dbReference type="EMBL" id="BKCJ010312747">
    <property type="protein sequence ID" value="GEZ70677.1"/>
    <property type="molecule type" value="Genomic_DNA"/>
</dbReference>
<dbReference type="AlphaFoldDB" id="A0A699IJB4"/>
<accession>A0A699IJB4</accession>
<gene>
    <name evidence="2" type="ORF">Tci_542650</name>
</gene>
<feature type="region of interest" description="Disordered" evidence="1">
    <location>
        <begin position="46"/>
        <end position="67"/>
    </location>
</feature>
<organism evidence="2">
    <name type="scientific">Tanacetum cinerariifolium</name>
    <name type="common">Dalmatian daisy</name>
    <name type="synonym">Chrysanthemum cinerariifolium</name>
    <dbReference type="NCBI Taxonomy" id="118510"/>
    <lineage>
        <taxon>Eukaryota</taxon>
        <taxon>Viridiplantae</taxon>
        <taxon>Streptophyta</taxon>
        <taxon>Embryophyta</taxon>
        <taxon>Tracheophyta</taxon>
        <taxon>Spermatophyta</taxon>
        <taxon>Magnoliopsida</taxon>
        <taxon>eudicotyledons</taxon>
        <taxon>Gunneridae</taxon>
        <taxon>Pentapetalae</taxon>
        <taxon>asterids</taxon>
        <taxon>campanulids</taxon>
        <taxon>Asterales</taxon>
        <taxon>Asteraceae</taxon>
        <taxon>Asteroideae</taxon>
        <taxon>Anthemideae</taxon>
        <taxon>Anthemidinae</taxon>
        <taxon>Tanacetum</taxon>
    </lineage>
</organism>
<name>A0A699IJB4_TANCI</name>
<sequence>MEEEDEDAIPEGKKQAVSVVDTVASEPLDLGYEAARCCALESTKEITPSTYETPPSPEWSSGSLPISPSSPVVPSPITLPVATPTATILVDEDQFLEAGDVRELYTRYKAVRDKIISQRFRFKCLERERERATVAFGALWRLVLALEAWAGHVDTRMTNMSWAGYDHHRIIHDMLVQQALRSMSFRR</sequence>
<reference evidence="2" key="1">
    <citation type="journal article" date="2019" name="Sci. Rep.">
        <title>Draft genome of Tanacetum cinerariifolium, the natural source of mosquito coil.</title>
        <authorList>
            <person name="Yamashiro T."/>
            <person name="Shiraishi A."/>
            <person name="Satake H."/>
            <person name="Nakayama K."/>
        </authorList>
    </citation>
    <scope>NUCLEOTIDE SEQUENCE</scope>
</reference>
<protein>
    <submittedName>
        <fullName evidence="2">Uncharacterized protein</fullName>
    </submittedName>
</protein>
<evidence type="ECO:0000256" key="1">
    <source>
        <dbReference type="SAM" id="MobiDB-lite"/>
    </source>
</evidence>
<evidence type="ECO:0000313" key="2">
    <source>
        <dbReference type="EMBL" id="GEZ70677.1"/>
    </source>
</evidence>